<name>A0ABS7YK96_9VIBR</name>
<keyword evidence="3" id="KW-1185">Reference proteome</keyword>
<sequence length="731" mass="82038">MKKKPSLYQHRPTVSALAAMISLALAPSTSSADEYSPASLTHSASDFGTIGLIQMPSARMGDEGALNLGVTNNDDYIHYNVSLQLFPWLETNIRYTQVHDVLYSNSESFSGDTDYTDKSIDVKLRVWQESYYLPEVSLGFQDLGGTGLFDSEFIAASKRVGPFDFTLGVAWGYLGNRGNLLGDKADSTDCGRGSDNQWGTFSVSRMFTGCAAVYGGVEYQTPYAPLRLKLEYDGNNYKSDFPVTQGKASMPVSTPWNIGMVYALSEWADLRLSYERGNTFTAGLTMSTNVAQLKQVWLDEDKPEYQPKADTDDLTPEEWQALTHQIKSVAGYEQVHLYKDGDTITVQGNQTKYRNTREAEERASLLIANTGIKANTYRFVQTTRNLPMSESRINTYAFKRVETRDYPNAKFSDARSVGNPVGIGGEEKASSTKDWTFGLSPKLDQSFGGSEDFYMYAIGVMANASYQLSDHWLVSGSLYGDIENNYDQFKYTVPPDGTTIKRVRTLNRKYYEDRLRIDSLQVNYFDKLSTNIYGQAYAGYLETMFAGVGTEFLYRPYNRNWALGVDMNYVKQRDADTYLGVYKDETNYDNQTGRYYQVQTGVATGHATLYWQPKFWSLLDNTMVKISAGRFLAEDIGVNVDFSKQFDSGVIAGVFATKTDLSAAEFGEGSFNKGFYISIPLDLMTVKPSNSRAAISWLPLQRDGGQMLGRKYSLYSMTDARSPWFTRPPQY</sequence>
<comment type="caution">
    <text evidence="2">The sequence shown here is derived from an EMBL/GenBank/DDBJ whole genome shotgun (WGS) entry which is preliminary data.</text>
</comment>
<feature type="chain" id="PRO_5045408060" evidence="1">
    <location>
        <begin position="33"/>
        <end position="731"/>
    </location>
</feature>
<reference evidence="3" key="1">
    <citation type="submission" date="2023-07" db="EMBL/GenBank/DDBJ databases">
        <title>Molecular identification of indigenous halophilic bacteria isolated from red sea cost, biodegradation of synthetic dyes and assessment of degraded metabolite toxicity.</title>
        <authorList>
            <person name="Chaieb K."/>
            <person name="Altayb H.N."/>
        </authorList>
    </citation>
    <scope>NUCLEOTIDE SEQUENCE [LARGE SCALE GENOMIC DNA]</scope>
    <source>
        <strain evidence="3">K20</strain>
    </source>
</reference>
<feature type="signal peptide" evidence="1">
    <location>
        <begin position="1"/>
        <end position="32"/>
    </location>
</feature>
<dbReference type="InterPro" id="IPR010344">
    <property type="entry name" value="YbjH"/>
</dbReference>
<evidence type="ECO:0000313" key="3">
    <source>
        <dbReference type="Proteomes" id="UP001199044"/>
    </source>
</evidence>
<dbReference type="RefSeq" id="WP_225250237.1">
    <property type="nucleotide sequence ID" value="NZ_JAIWIU010000046.1"/>
</dbReference>
<protein>
    <submittedName>
        <fullName evidence="2">YjbH domain-containing protein</fullName>
    </submittedName>
</protein>
<dbReference type="EMBL" id="JAIWIU010000046">
    <property type="protein sequence ID" value="MCA2016106.1"/>
    <property type="molecule type" value="Genomic_DNA"/>
</dbReference>
<evidence type="ECO:0000256" key="1">
    <source>
        <dbReference type="SAM" id="SignalP"/>
    </source>
</evidence>
<dbReference type="Pfam" id="PF06082">
    <property type="entry name" value="YjbH"/>
    <property type="match status" value="1"/>
</dbReference>
<organism evidence="2 3">
    <name type="scientific">Vibrio tritonius</name>
    <dbReference type="NCBI Taxonomy" id="1435069"/>
    <lineage>
        <taxon>Bacteria</taxon>
        <taxon>Pseudomonadati</taxon>
        <taxon>Pseudomonadota</taxon>
        <taxon>Gammaproteobacteria</taxon>
        <taxon>Vibrionales</taxon>
        <taxon>Vibrionaceae</taxon>
        <taxon>Vibrio</taxon>
    </lineage>
</organism>
<proteinExistence type="predicted"/>
<evidence type="ECO:0000313" key="2">
    <source>
        <dbReference type="EMBL" id="MCA2016106.1"/>
    </source>
</evidence>
<accession>A0ABS7YK96</accession>
<gene>
    <name evidence="2" type="ORF">LDJ79_08290</name>
</gene>
<keyword evidence="1" id="KW-0732">Signal</keyword>
<dbReference type="Proteomes" id="UP001199044">
    <property type="component" value="Unassembled WGS sequence"/>
</dbReference>